<dbReference type="InterPro" id="IPR004182">
    <property type="entry name" value="GRAM"/>
</dbReference>
<dbReference type="Gene3D" id="2.60.40.150">
    <property type="entry name" value="C2 domain"/>
    <property type="match status" value="2"/>
</dbReference>
<feature type="domain" description="VASt" evidence="8">
    <location>
        <begin position="243"/>
        <end position="389"/>
    </location>
</feature>
<keyword evidence="4 6" id="KW-0472">Membrane</keyword>
<dbReference type="InterPro" id="IPR000008">
    <property type="entry name" value="C2_dom"/>
</dbReference>
<keyword evidence="2 6" id="KW-0812">Transmembrane</keyword>
<evidence type="ECO:0000256" key="6">
    <source>
        <dbReference type="SAM" id="Phobius"/>
    </source>
</evidence>
<dbReference type="SMART" id="SM00239">
    <property type="entry name" value="C2"/>
    <property type="match status" value="2"/>
</dbReference>
<dbReference type="GO" id="GO:0016020">
    <property type="term" value="C:membrane"/>
    <property type="evidence" value="ECO:0007669"/>
    <property type="project" value="UniProtKB-SubCell"/>
</dbReference>
<feature type="domain" description="VASt" evidence="8">
    <location>
        <begin position="928"/>
        <end position="1087"/>
    </location>
</feature>
<evidence type="ECO:0000256" key="2">
    <source>
        <dbReference type="ARBA" id="ARBA00022692"/>
    </source>
</evidence>
<dbReference type="PROSITE" id="PS50004">
    <property type="entry name" value="C2"/>
    <property type="match status" value="2"/>
</dbReference>
<feature type="region of interest" description="Disordered" evidence="5">
    <location>
        <begin position="130"/>
        <end position="154"/>
    </location>
</feature>
<comment type="subcellular location">
    <subcellularLocation>
        <location evidence="1">Membrane</location>
        <topology evidence="1">Single-pass membrane protein</topology>
    </subcellularLocation>
</comment>
<accession>A0A7J0FZK3</accession>
<dbReference type="PRINTS" id="PR00360">
    <property type="entry name" value="C2DOMAIN"/>
</dbReference>
<sequence>MDPNGFSDPYVKLQLGKQKFRTKVVKKCLNPTWCEEFTFKVEDLKEELLVSVLDEDKYLMDDFIGQIKVPVSHVFDANDKSLGTAWYSLQPKNKKSKNKDCGDILLTISFSQSNSFVDVQPLTDHIPPTRKFAESTIDSPSRFSSSPLRSPSPMKLEVLGSPKEEKFHAQTFAGRLAQIFNKNGDMVSNTSSRAPDLPEVLETARPEVSETNSDEESTSGSFEEMMKAMESRDQGSETPSNFPGGIILDQLYLIAPPDLNSFLFSPDSNFHRSVTESQGTTELQIGPWKLENGGESVKRGLTYIKVLANVSTPDVPYGSSFRVELLYCITSGPELPSGEQSSRLVLSWRMNFLQSTMMKGMIEGGARQGLKESFEQYSNLLSQHVKTVDMKDIASSKEQVLATLQVEPKSDWKLAVRYFSNFTMLSTTFMGIYVLVHIWLAMPSIIQGLEFVGLDLPDSIGEVIVCGVLVLQGERALELVSRFMQARAQKGNDHLLLLTLQSMALAVTYVLWSVLICRFYSCSLITQERVPPVFLAWVWTKDSVIEKEIDMEKVDDPMAVTMELKHKGMDGLLTIALIEGSSVPAVDSSGFSDPYVVFTCNGKTRTSSIKFQKSDPQWNEIFEFDAMDDPPSMLDVEVFDFDGPFDEATSLGHAEINFLKANISDLADVWVPLQGKLAQACQSKLHLRIFLDNTRGSNVVKEYLTKMEKEVGKKIRLRSPQTNSAFQKLFGLPPEEFLINDFTCHLKRKMPVQGRLFLSARIIGFHADLFGHKTKFFFLWEDIEDIQVVPPTLSSMGSPIVVMTLRPSRGEDARHGAKTQDVEGRLKFHFQSFVSFNVAHRTIMALWKARALSPEQKVQIVEEESEAKNLQSAEEECEAKTLPTEESGSFLDLGDVSMSLVYSSVLSLFLQNIWLTEAPSFFRPLSLHFVSVKSLEFMPAMSFFMEIFNGSELERKVSEGAGCLNYSHSPWELDKADVYQRQIYYKFDKRVSRYRGEVTSTQQRSPLSDRNGWLIEEVMTLHAVPLGDYFNLHLRYQVEDVPSRSTGCNVQVFFGIEWLKSSRHQKRIAKNILSSLEDRLRVMFGVV</sequence>
<dbReference type="EMBL" id="BJWL01000015">
    <property type="protein sequence ID" value="GFZ03358.1"/>
    <property type="molecule type" value="Genomic_DNA"/>
</dbReference>
<evidence type="ECO:0000256" key="3">
    <source>
        <dbReference type="ARBA" id="ARBA00022989"/>
    </source>
</evidence>
<comment type="caution">
    <text evidence="9">The sequence shown here is derived from an EMBL/GenBank/DDBJ whole genome shotgun (WGS) entry which is preliminary data.</text>
</comment>
<protein>
    <submittedName>
        <fullName evidence="9">C2 calcium/lipid-binding and GRAM domain containing protein</fullName>
    </submittedName>
</protein>
<dbReference type="SUPFAM" id="SSF49562">
    <property type="entry name" value="C2 domain (Calcium/lipid-binding domain, CaLB)"/>
    <property type="match status" value="2"/>
</dbReference>
<keyword evidence="10" id="KW-1185">Reference proteome</keyword>
<dbReference type="CDD" id="cd00030">
    <property type="entry name" value="C2"/>
    <property type="match status" value="2"/>
</dbReference>
<feature type="domain" description="C2" evidence="7">
    <location>
        <begin position="554"/>
        <end position="671"/>
    </location>
</feature>
<keyword evidence="3 6" id="KW-1133">Transmembrane helix</keyword>
<dbReference type="Gene3D" id="2.30.29.30">
    <property type="entry name" value="Pleckstrin-homology domain (PH domain)/Phosphotyrosine-binding domain (PTB)"/>
    <property type="match status" value="1"/>
</dbReference>
<dbReference type="InterPro" id="IPR035892">
    <property type="entry name" value="C2_domain_sf"/>
</dbReference>
<gene>
    <name evidence="9" type="ORF">Acr_15g0019660</name>
</gene>
<evidence type="ECO:0000256" key="4">
    <source>
        <dbReference type="ARBA" id="ARBA00023136"/>
    </source>
</evidence>
<organism evidence="9 10">
    <name type="scientific">Actinidia rufa</name>
    <dbReference type="NCBI Taxonomy" id="165716"/>
    <lineage>
        <taxon>Eukaryota</taxon>
        <taxon>Viridiplantae</taxon>
        <taxon>Streptophyta</taxon>
        <taxon>Embryophyta</taxon>
        <taxon>Tracheophyta</taxon>
        <taxon>Spermatophyta</taxon>
        <taxon>Magnoliopsida</taxon>
        <taxon>eudicotyledons</taxon>
        <taxon>Gunneridae</taxon>
        <taxon>Pentapetalae</taxon>
        <taxon>asterids</taxon>
        <taxon>Ericales</taxon>
        <taxon>Actinidiaceae</taxon>
        <taxon>Actinidia</taxon>
    </lineage>
</organism>
<feature type="transmembrane region" description="Helical" evidence="6">
    <location>
        <begin position="418"/>
        <end position="440"/>
    </location>
</feature>
<dbReference type="Pfam" id="PF02893">
    <property type="entry name" value="GRAM"/>
    <property type="match status" value="1"/>
</dbReference>
<feature type="region of interest" description="Disordered" evidence="5">
    <location>
        <begin position="188"/>
        <end position="222"/>
    </location>
</feature>
<dbReference type="PROSITE" id="PS51778">
    <property type="entry name" value="VAST"/>
    <property type="match status" value="2"/>
</dbReference>
<dbReference type="OrthoDB" id="67700at2759"/>
<feature type="compositionally biased region" description="Low complexity" evidence="5">
    <location>
        <begin position="139"/>
        <end position="153"/>
    </location>
</feature>
<reference evidence="9 10" key="1">
    <citation type="submission" date="2019-07" db="EMBL/GenBank/DDBJ databases">
        <title>De Novo Assembly of kiwifruit Actinidia rufa.</title>
        <authorList>
            <person name="Sugita-Konishi S."/>
            <person name="Sato K."/>
            <person name="Mori E."/>
            <person name="Abe Y."/>
            <person name="Kisaki G."/>
            <person name="Hamano K."/>
            <person name="Suezawa K."/>
            <person name="Otani M."/>
            <person name="Fukuda T."/>
            <person name="Manabe T."/>
            <person name="Gomi K."/>
            <person name="Tabuchi M."/>
            <person name="Akimitsu K."/>
            <person name="Kataoka I."/>
        </authorList>
    </citation>
    <scope>NUCLEOTIDE SEQUENCE [LARGE SCALE GENOMIC DNA]</scope>
    <source>
        <strain evidence="10">cv. Fuchu</strain>
    </source>
</reference>
<dbReference type="AlphaFoldDB" id="A0A7J0FZK3"/>
<evidence type="ECO:0000313" key="10">
    <source>
        <dbReference type="Proteomes" id="UP000585474"/>
    </source>
</evidence>
<evidence type="ECO:0000256" key="1">
    <source>
        <dbReference type="ARBA" id="ARBA00004167"/>
    </source>
</evidence>
<evidence type="ECO:0000256" key="5">
    <source>
        <dbReference type="SAM" id="MobiDB-lite"/>
    </source>
</evidence>
<name>A0A7J0FZK3_9ERIC</name>
<evidence type="ECO:0000313" key="9">
    <source>
        <dbReference type="EMBL" id="GFZ03358.1"/>
    </source>
</evidence>
<feature type="domain" description="C2" evidence="7">
    <location>
        <begin position="1"/>
        <end position="87"/>
    </location>
</feature>
<dbReference type="Pfam" id="PF16016">
    <property type="entry name" value="VASt"/>
    <property type="match status" value="2"/>
</dbReference>
<evidence type="ECO:0000259" key="8">
    <source>
        <dbReference type="PROSITE" id="PS51778"/>
    </source>
</evidence>
<evidence type="ECO:0000259" key="7">
    <source>
        <dbReference type="PROSITE" id="PS50004"/>
    </source>
</evidence>
<proteinExistence type="predicted"/>
<dbReference type="CDD" id="cd13219">
    <property type="entry name" value="PH-GRAM_C2-GRAM"/>
    <property type="match status" value="1"/>
</dbReference>
<dbReference type="InterPro" id="IPR011993">
    <property type="entry name" value="PH-like_dom_sf"/>
</dbReference>
<dbReference type="Proteomes" id="UP000585474">
    <property type="component" value="Unassembled WGS sequence"/>
</dbReference>
<dbReference type="SMART" id="SM00568">
    <property type="entry name" value="GRAM"/>
    <property type="match status" value="1"/>
</dbReference>
<dbReference type="PANTHER" id="PTHR46296">
    <property type="entry name" value="BNAA05G37250D PROTEIN"/>
    <property type="match status" value="1"/>
</dbReference>
<dbReference type="Pfam" id="PF00168">
    <property type="entry name" value="C2"/>
    <property type="match status" value="2"/>
</dbReference>
<dbReference type="InterPro" id="IPR031968">
    <property type="entry name" value="VASt"/>
</dbReference>
<dbReference type="InterPro" id="IPR044511">
    <property type="entry name" value="At1g03370/At5g50170-like"/>
</dbReference>
<feature type="transmembrane region" description="Helical" evidence="6">
    <location>
        <begin position="495"/>
        <end position="515"/>
    </location>
</feature>
<dbReference type="PANTHER" id="PTHR46296:SF8">
    <property type="entry name" value="OS06G0297800 PROTEIN"/>
    <property type="match status" value="1"/>
</dbReference>